<feature type="non-terminal residue" evidence="3">
    <location>
        <position position="1"/>
    </location>
</feature>
<evidence type="ECO:0000313" key="3">
    <source>
        <dbReference type="EMBL" id="CAB4132018.1"/>
    </source>
</evidence>
<gene>
    <name evidence="3" type="ORF">UFOVP134_1</name>
</gene>
<organism evidence="3">
    <name type="scientific">uncultured Caudovirales phage</name>
    <dbReference type="NCBI Taxonomy" id="2100421"/>
    <lineage>
        <taxon>Viruses</taxon>
        <taxon>Duplodnaviria</taxon>
        <taxon>Heunggongvirae</taxon>
        <taxon>Uroviricota</taxon>
        <taxon>Caudoviricetes</taxon>
        <taxon>Peduoviridae</taxon>
        <taxon>Maltschvirus</taxon>
        <taxon>Maltschvirus maltsch</taxon>
    </lineage>
</organism>
<name>A0A6J5LBQ5_9CAUD</name>
<feature type="compositionally biased region" description="Polar residues" evidence="1">
    <location>
        <begin position="1094"/>
        <end position="1103"/>
    </location>
</feature>
<feature type="region of interest" description="Disordered" evidence="1">
    <location>
        <begin position="1093"/>
        <end position="1120"/>
    </location>
</feature>
<dbReference type="InterPro" id="IPR040561">
    <property type="entry name" value="LPD38"/>
</dbReference>
<evidence type="ECO:0000256" key="1">
    <source>
        <dbReference type="SAM" id="MobiDB-lite"/>
    </source>
</evidence>
<dbReference type="Pfam" id="PF18857">
    <property type="entry name" value="LPD38"/>
    <property type="match status" value="1"/>
</dbReference>
<sequence>YEDALEHVSAHVADASSGDGWIAGGLKAAQQLYKEIFSVEHPINRLTNAVLQGAPLDDAANPMIMRRLAERSQEDGRYAINGDGHGNIGKMIDMQGNPTGGKSLAAIVDAVGDANDRNRFERGYLTARWARQMHSAGKETGLDPKMVEALIEHEEAGGVMPEGENLDEHIQRRGIGLEVGSKRVDQIGPHYNRKTNTIHMPDEAQAARQAEAYRGLTLDEVKAHELGHALARGFGEKIGEGDWTHLSEQDQERINDDLIVASRRFRPEFWKRGSGQTEHVSKPSELIADGIATWLTDPVARTRMPDFERVMRGAGVDVEKELGAKPEKWGTPFQQAADEITDYRNGTLRWLRDSGVINSETFRTLVSDKEFSAPGYRDLGNGKWGPAQASKGNVFNPLRAATGSERQVLPMLHSLMKETILRRQLAATNIANTTLANAGIGFGVAHEERAVDFNVVKTLGDLHQIDAEHNIEGLGDLSSQLAKSAGAAVPRDAMPVMRDGKMFAVKFNDDYKDVVPIVRGYDQNTQSLFFKIAAGITAIPRTLQTVANPAFSAHILGLDVMFQHLVNPDARNVLSSLVTGYGAAVRDPEGYDQWLRQGGAEHVFDHMSKNDYLKSVFKGDQQEGLLAGAWNAPQTAWHALQAWNRVNFAALRYGRFRQGLMAGESTERAAAASTESAYHRVGFGGQVLKAINAVMPFTSARMNGLEKTVRALMGGAPEVLSGGKLQNRTILGTKYSFAQTAIRSVAMLTVPAMISWLAFKDQEWYKAMPDWQKNNAWFVIPPIDGKTPPIPFGAPAPLLSAIFIGLPRMLAQSFLEDDPHAFDHWGGSAAASLLGPVALPTASVFEPVVEHITNHSFFRDQPLASPDAVKTVGTPEQFNHYSSAEAKALSRIVGGAGGLSPVVIDNYIRQWGGIAGAVSQTASNMVGDATSANQRPEAKPWELPPFSSYIERYPSASAQPIIDYYNRADKLESVHNSIVRLMKEGDLAGVQALAEQNPNAAAYHALRLQGEDNGIDPTPYLNALQGASDKADWNDLSLIKQGQDAMKAANQYVNNVYNNPRLTAQDKRQMLDLAFQQMQGISEQINDAMDRAHLNNSRPSSHQAPPPDSIQWQQPADLPQ</sequence>
<dbReference type="EMBL" id="LR796258">
    <property type="protein sequence ID" value="CAB4132018.1"/>
    <property type="molecule type" value="Genomic_DNA"/>
</dbReference>
<protein>
    <recommendedName>
        <fullName evidence="2">Large polyvalent protein associated domain-containing protein</fullName>
    </recommendedName>
</protein>
<proteinExistence type="predicted"/>
<evidence type="ECO:0000259" key="2">
    <source>
        <dbReference type="Pfam" id="PF18857"/>
    </source>
</evidence>
<feature type="domain" description="Large polyvalent protein associated" evidence="2">
    <location>
        <begin position="763"/>
        <end position="942"/>
    </location>
</feature>
<accession>A0A6J5LBQ5</accession>
<reference evidence="3" key="1">
    <citation type="submission" date="2020-04" db="EMBL/GenBank/DDBJ databases">
        <authorList>
            <person name="Chiriac C."/>
            <person name="Salcher M."/>
            <person name="Ghai R."/>
            <person name="Kavagutti S V."/>
        </authorList>
    </citation>
    <scope>NUCLEOTIDE SEQUENCE</scope>
</reference>